<comment type="caution">
    <text evidence="10">The sequence shown here is derived from an EMBL/GenBank/DDBJ whole genome shotgun (WGS) entry which is preliminary data.</text>
</comment>
<dbReference type="RefSeq" id="WP_118484699.1">
    <property type="nucleotide sequence ID" value="NZ_QRUU01000040.1"/>
</dbReference>
<evidence type="ECO:0000259" key="9">
    <source>
        <dbReference type="Pfam" id="PF12950"/>
    </source>
</evidence>
<dbReference type="Proteomes" id="UP000285864">
    <property type="component" value="Unassembled WGS sequence"/>
</dbReference>
<keyword evidence="11" id="KW-1185">Reference proteome</keyword>
<comment type="catalytic activity">
    <reaction evidence="7">
        <text>a 2'-deoxyadenosine in DNA + S-adenosyl-L-methionine = an N(6)-methyl-2'-deoxyadenosine in DNA + S-adenosyl-L-homocysteine + H(+)</text>
        <dbReference type="Rhea" id="RHEA:15197"/>
        <dbReference type="Rhea" id="RHEA-COMP:12418"/>
        <dbReference type="Rhea" id="RHEA-COMP:12419"/>
        <dbReference type="ChEBI" id="CHEBI:15378"/>
        <dbReference type="ChEBI" id="CHEBI:57856"/>
        <dbReference type="ChEBI" id="CHEBI:59789"/>
        <dbReference type="ChEBI" id="CHEBI:90615"/>
        <dbReference type="ChEBI" id="CHEBI:90616"/>
        <dbReference type="EC" id="2.1.1.72"/>
    </reaction>
</comment>
<evidence type="ECO:0000256" key="6">
    <source>
        <dbReference type="ARBA" id="ARBA00023125"/>
    </source>
</evidence>
<dbReference type="EC" id="2.1.1.72" evidence="1"/>
<evidence type="ECO:0000313" key="11">
    <source>
        <dbReference type="Proteomes" id="UP000285864"/>
    </source>
</evidence>
<dbReference type="SUPFAM" id="SSF53335">
    <property type="entry name" value="S-adenosyl-L-methionine-dependent methyltransferases"/>
    <property type="match status" value="1"/>
</dbReference>
<evidence type="ECO:0000313" key="10">
    <source>
        <dbReference type="EMBL" id="RGR94890.1"/>
    </source>
</evidence>
<dbReference type="GO" id="GO:0003677">
    <property type="term" value="F:DNA binding"/>
    <property type="evidence" value="ECO:0007669"/>
    <property type="project" value="UniProtKB-KW"/>
</dbReference>
<keyword evidence="5" id="KW-0680">Restriction system</keyword>
<keyword evidence="4" id="KW-0949">S-adenosyl-L-methionine</keyword>
<dbReference type="InterPro" id="IPR011639">
    <property type="entry name" value="MethylTrfase_TaqI-like_dom"/>
</dbReference>
<organism evidence="10 11">
    <name type="scientific">Phocaeicola coprocola</name>
    <dbReference type="NCBI Taxonomy" id="310298"/>
    <lineage>
        <taxon>Bacteria</taxon>
        <taxon>Pseudomonadati</taxon>
        <taxon>Bacteroidota</taxon>
        <taxon>Bacteroidia</taxon>
        <taxon>Bacteroidales</taxon>
        <taxon>Bacteroidaceae</taxon>
        <taxon>Phocaeicola</taxon>
    </lineage>
</organism>
<name>A0A412GJ96_9BACT</name>
<evidence type="ECO:0000256" key="5">
    <source>
        <dbReference type="ARBA" id="ARBA00022747"/>
    </source>
</evidence>
<evidence type="ECO:0000256" key="2">
    <source>
        <dbReference type="ARBA" id="ARBA00022603"/>
    </source>
</evidence>
<keyword evidence="2 10" id="KW-0489">Methyltransferase</keyword>
<accession>A0A412GJ96</accession>
<dbReference type="PANTHER" id="PTHR33841:SF1">
    <property type="entry name" value="DNA METHYLTRANSFERASE A"/>
    <property type="match status" value="1"/>
</dbReference>
<dbReference type="AlphaFoldDB" id="A0A412GJ96"/>
<evidence type="ECO:0000256" key="3">
    <source>
        <dbReference type="ARBA" id="ARBA00022679"/>
    </source>
</evidence>
<dbReference type="InterPro" id="IPR025931">
    <property type="entry name" value="TaqI_C"/>
</dbReference>
<feature type="domain" description="Type II methyltransferase M.TaqI-like" evidence="8">
    <location>
        <begin position="483"/>
        <end position="737"/>
    </location>
</feature>
<evidence type="ECO:0000259" key="8">
    <source>
        <dbReference type="Pfam" id="PF07669"/>
    </source>
</evidence>
<dbReference type="GO" id="GO:0009307">
    <property type="term" value="P:DNA restriction-modification system"/>
    <property type="evidence" value="ECO:0007669"/>
    <property type="project" value="UniProtKB-KW"/>
</dbReference>
<protein>
    <recommendedName>
        <fullName evidence="1">site-specific DNA-methyltransferase (adenine-specific)</fullName>
        <ecNumber evidence="1">2.1.1.72</ecNumber>
    </recommendedName>
</protein>
<dbReference type="PROSITE" id="PS00092">
    <property type="entry name" value="N6_MTASE"/>
    <property type="match status" value="1"/>
</dbReference>
<proteinExistence type="predicted"/>
<keyword evidence="6" id="KW-0238">DNA-binding</keyword>
<dbReference type="PRINTS" id="PR00507">
    <property type="entry name" value="N12N6MTFRASE"/>
</dbReference>
<dbReference type="Pfam" id="PF07669">
    <property type="entry name" value="Eco57I"/>
    <property type="match status" value="1"/>
</dbReference>
<sequence length="1078" mass="126405">MATIYTSDSLRKMFQSSFNMAQWYSFLQYFFNASELKEKPERIIENTSDEGYYLGNINTTDSYRIGLFHYNIHQSSVANKRVGLRNLVKSFINPTWGEFDAALVVFDSGDHWRLSFICDIKGEATSPKRYTYVFGSNDLLYRTPIERFNFLKKKGISFENLKTAFSVEALSDEFFDKYREQYADFIQYVTGKRFVKVGSKWEEKILCEPNAALMQAFNHNEKKIRDYIKKMLGRITFLHFLQRKGWMCGDLNYMQNMFENSQYKNDYLDSVLEPLFFGVLNTKPAEREALFADYHWDKSLLNEWKDIPYLNGGLFERDEDDEPESRFPADYFKRLFQFFSEYNFTIDENDPNDAEVGVDPEMLGKIFENLLEDNKDKGAFYTPKEIVRYMCQESLIAYLETNTSVAKDKIRQFVLSPEEGVEYIPENKKSKILSALEEVKICDPAIGSGAFPMGLLNELLHCREVLSGEHYDRAEIKKSIIQNNIYGVDIEKGAVDIARLRFWLSIVVDEETPSPLPNLDYKIMQGNSLIESFMGVDLSKLTYEKEHKKDKGEISLFDNEKNRLQKTVSQLLSSYYSCCDHNKKKKLQQDISDTISKQLETQAYDHAILENLKDINLAENNKFFLWHTWFSDVFNREDNKNGFDVVIGNPPYIQLQNNGGELANLYEDCRFKTFAKTGDIYCLFYERGWQLLRQQGHLCFITSNKWMRAGYGDKTRGFFAKHTNPKYLIDFAGVKIFNNATVDTNILIFGKEQNEYQTRCAVTDKLNKDSLKNLSGFVQQQSVECRFESSDSWVILSPIEQSIKRKIESVGTPLKDWDIQINYGIKTGFNDAFIISTEKRNEILDNCSSEEERAKTAELIRPILRGRDIKRYGYNWADLWLIATFPSRHYDIEDYPAVKNHLLLYGKERLEQTGKKYIINEEEIKARKKTSNKWFETQDSISYWEDFFKPKIMYPNMTKYMPFYYDEKGFYQNDKSFMITGKHIPFLTAFLNSSLFKFCFRDNFPELLGGTRELRKIFFDKISVIKVSDEINNDFKREVTNLQSNYTQEKATTIDRMLFDLYGLTEEERKVIGYIEIK</sequence>
<evidence type="ECO:0000256" key="1">
    <source>
        <dbReference type="ARBA" id="ARBA00011900"/>
    </source>
</evidence>
<dbReference type="Gene3D" id="3.40.50.150">
    <property type="entry name" value="Vaccinia Virus protein VP39"/>
    <property type="match status" value="1"/>
</dbReference>
<dbReference type="GO" id="GO:0032259">
    <property type="term" value="P:methylation"/>
    <property type="evidence" value="ECO:0007669"/>
    <property type="project" value="UniProtKB-KW"/>
</dbReference>
<keyword evidence="3 10" id="KW-0808">Transferase</keyword>
<dbReference type="InterPro" id="IPR002052">
    <property type="entry name" value="DNA_methylase_N6_adenine_CS"/>
</dbReference>
<dbReference type="EMBL" id="QRUU01000040">
    <property type="protein sequence ID" value="RGR94890.1"/>
    <property type="molecule type" value="Genomic_DNA"/>
</dbReference>
<dbReference type="Pfam" id="PF12950">
    <property type="entry name" value="TaqI_C"/>
    <property type="match status" value="1"/>
</dbReference>
<evidence type="ECO:0000256" key="7">
    <source>
        <dbReference type="ARBA" id="ARBA00047942"/>
    </source>
</evidence>
<dbReference type="PANTHER" id="PTHR33841">
    <property type="entry name" value="DNA METHYLTRANSFERASE YEEA-RELATED"/>
    <property type="match status" value="1"/>
</dbReference>
<dbReference type="InterPro" id="IPR050953">
    <property type="entry name" value="N4_N6_ade-DNA_methylase"/>
</dbReference>
<gene>
    <name evidence="10" type="ORF">DWY20_09660</name>
</gene>
<dbReference type="GO" id="GO:0009007">
    <property type="term" value="F:site-specific DNA-methyltransferase (adenine-specific) activity"/>
    <property type="evidence" value="ECO:0007669"/>
    <property type="project" value="UniProtKB-EC"/>
</dbReference>
<dbReference type="InterPro" id="IPR029063">
    <property type="entry name" value="SAM-dependent_MTases_sf"/>
</dbReference>
<evidence type="ECO:0000256" key="4">
    <source>
        <dbReference type="ARBA" id="ARBA00022691"/>
    </source>
</evidence>
<feature type="domain" description="TaqI-like C-terminal specificity" evidence="9">
    <location>
        <begin position="862"/>
        <end position="1015"/>
    </location>
</feature>
<reference evidence="10 11" key="1">
    <citation type="submission" date="2018-08" db="EMBL/GenBank/DDBJ databases">
        <title>A genome reference for cultivated species of the human gut microbiota.</title>
        <authorList>
            <person name="Zou Y."/>
            <person name="Xue W."/>
            <person name="Luo G."/>
        </authorList>
    </citation>
    <scope>NUCLEOTIDE SEQUENCE [LARGE SCALE GENOMIC DNA]</scope>
    <source>
        <strain evidence="10 11">AF24-2</strain>
    </source>
</reference>